<gene>
    <name evidence="8" type="ORF">FBUS_05961</name>
</gene>
<evidence type="ECO:0000256" key="3">
    <source>
        <dbReference type="ARBA" id="ARBA00023015"/>
    </source>
</evidence>
<keyword evidence="7" id="KW-1133">Transmembrane helix</keyword>
<dbReference type="Proteomes" id="UP000728185">
    <property type="component" value="Unassembled WGS sequence"/>
</dbReference>
<keyword evidence="7" id="KW-0812">Transmembrane</keyword>
<comment type="caution">
    <text evidence="8">The sequence shown here is derived from an EMBL/GenBank/DDBJ whole genome shotgun (WGS) entry which is preliminary data.</text>
</comment>
<comment type="subcellular location">
    <subcellularLocation>
        <location evidence="1">Nucleus</location>
    </subcellularLocation>
</comment>
<evidence type="ECO:0000313" key="8">
    <source>
        <dbReference type="EMBL" id="KAA0183804.1"/>
    </source>
</evidence>
<proteinExistence type="inferred from homology"/>
<organism evidence="8 9">
    <name type="scientific">Fasciolopsis buskii</name>
    <dbReference type="NCBI Taxonomy" id="27845"/>
    <lineage>
        <taxon>Eukaryota</taxon>
        <taxon>Metazoa</taxon>
        <taxon>Spiralia</taxon>
        <taxon>Lophotrochozoa</taxon>
        <taxon>Platyhelminthes</taxon>
        <taxon>Trematoda</taxon>
        <taxon>Digenea</taxon>
        <taxon>Plagiorchiida</taxon>
        <taxon>Echinostomata</taxon>
        <taxon>Echinostomatoidea</taxon>
        <taxon>Fasciolidae</taxon>
        <taxon>Fasciolopsis</taxon>
    </lineage>
</organism>
<evidence type="ECO:0000256" key="2">
    <source>
        <dbReference type="ARBA" id="ARBA00008048"/>
    </source>
</evidence>
<evidence type="ECO:0000256" key="6">
    <source>
        <dbReference type="SAM" id="MobiDB-lite"/>
    </source>
</evidence>
<comment type="similarity">
    <text evidence="2">Belongs to the Mediator complex subunit 27 family.</text>
</comment>
<evidence type="ECO:0008006" key="10">
    <source>
        <dbReference type="Google" id="ProtNLM"/>
    </source>
</evidence>
<dbReference type="GO" id="GO:0006357">
    <property type="term" value="P:regulation of transcription by RNA polymerase II"/>
    <property type="evidence" value="ECO:0007669"/>
    <property type="project" value="TreeGrafter"/>
</dbReference>
<keyword evidence="7" id="KW-0472">Membrane</keyword>
<dbReference type="InterPro" id="IPR021627">
    <property type="entry name" value="Mediator_Med27"/>
</dbReference>
<dbReference type="GO" id="GO:0016592">
    <property type="term" value="C:mediator complex"/>
    <property type="evidence" value="ECO:0007669"/>
    <property type="project" value="InterPro"/>
</dbReference>
<name>A0A8E0RKV5_9TREM</name>
<keyword evidence="4" id="KW-0804">Transcription</keyword>
<dbReference type="PANTHER" id="PTHR13130">
    <property type="entry name" value="34 KDA TRANSCRIPTIONAL CO-ACTIVATOR-RELATED"/>
    <property type="match status" value="1"/>
</dbReference>
<evidence type="ECO:0000256" key="1">
    <source>
        <dbReference type="ARBA" id="ARBA00004123"/>
    </source>
</evidence>
<dbReference type="OrthoDB" id="1868004at2759"/>
<sequence length="262" mass="29454">MLVHRIYSCLSEADVSVQILFLLALRSLLYLAILLALIADSLSPVIVTLLQVAEIMQCLITFWRLHPTSIIVRGLTESCLIYQTNKATGVPMAKSEEQSETEGLSKPAEELLTSRSPHNAAMKETLISLLTLGPKARSEHEMRPRRAGNSPNTPRPIQVNNISPSQLDLVTPSRYSLFQRITALAQCMLLHWSNDYQPAPGVRSFFSWLHSYHDLYTAPCVRCNQLLGQDLSLPLWRGYSQTRKSADQRAIEAHHEYCQAIS</sequence>
<dbReference type="Pfam" id="PF11571">
    <property type="entry name" value="Med27"/>
    <property type="match status" value="1"/>
</dbReference>
<keyword evidence="9" id="KW-1185">Reference proteome</keyword>
<evidence type="ECO:0000256" key="5">
    <source>
        <dbReference type="ARBA" id="ARBA00023242"/>
    </source>
</evidence>
<feature type="transmembrane region" description="Helical" evidence="7">
    <location>
        <begin position="20"/>
        <end position="39"/>
    </location>
</feature>
<keyword evidence="3" id="KW-0805">Transcription regulation</keyword>
<evidence type="ECO:0000256" key="4">
    <source>
        <dbReference type="ARBA" id="ARBA00023163"/>
    </source>
</evidence>
<dbReference type="EMBL" id="LUCM01011558">
    <property type="protein sequence ID" value="KAA0183804.1"/>
    <property type="molecule type" value="Genomic_DNA"/>
</dbReference>
<dbReference type="GO" id="GO:0003713">
    <property type="term" value="F:transcription coactivator activity"/>
    <property type="evidence" value="ECO:0007669"/>
    <property type="project" value="TreeGrafter"/>
</dbReference>
<accession>A0A8E0RKV5</accession>
<dbReference type="PANTHER" id="PTHR13130:SF4">
    <property type="entry name" value="MEDIATOR OF RNA POLYMERASE II TRANSCRIPTION SUBUNIT 27"/>
    <property type="match status" value="1"/>
</dbReference>
<dbReference type="AlphaFoldDB" id="A0A8E0RKV5"/>
<reference evidence="8" key="1">
    <citation type="submission" date="2019-05" db="EMBL/GenBank/DDBJ databases">
        <title>Annotation for the trematode Fasciolopsis buski.</title>
        <authorList>
            <person name="Choi Y.-J."/>
        </authorList>
    </citation>
    <scope>NUCLEOTIDE SEQUENCE</scope>
    <source>
        <strain evidence="8">HT</strain>
        <tissue evidence="8">Whole worm</tissue>
    </source>
</reference>
<protein>
    <recommendedName>
        <fullName evidence="10">Mediator of RNA polymerase II transcription subunit 27</fullName>
    </recommendedName>
</protein>
<evidence type="ECO:0000256" key="7">
    <source>
        <dbReference type="SAM" id="Phobius"/>
    </source>
</evidence>
<feature type="region of interest" description="Disordered" evidence="6">
    <location>
        <begin position="135"/>
        <end position="160"/>
    </location>
</feature>
<keyword evidence="5" id="KW-0539">Nucleus</keyword>
<evidence type="ECO:0000313" key="9">
    <source>
        <dbReference type="Proteomes" id="UP000728185"/>
    </source>
</evidence>